<evidence type="ECO:0000313" key="3">
    <source>
        <dbReference type="EMBL" id="RXW14232.1"/>
    </source>
</evidence>
<dbReference type="Proteomes" id="UP000290288">
    <property type="component" value="Unassembled WGS sequence"/>
</dbReference>
<name>A0A4Q2D5W8_9AGAR</name>
<evidence type="ECO:0000259" key="2">
    <source>
        <dbReference type="Pfam" id="PF14529"/>
    </source>
</evidence>
<proteinExistence type="predicted"/>
<dbReference type="EMBL" id="SDEE01000739">
    <property type="protein sequence ID" value="RXW14232.1"/>
    <property type="molecule type" value="Genomic_DNA"/>
</dbReference>
<comment type="caution">
    <text evidence="3">The sequence shown here is derived from an EMBL/GenBank/DDBJ whole genome shotgun (WGS) entry which is preliminary data.</text>
</comment>
<dbReference type="Pfam" id="PF00078">
    <property type="entry name" value="RVT_1"/>
    <property type="match status" value="1"/>
</dbReference>
<evidence type="ECO:0000313" key="4">
    <source>
        <dbReference type="Proteomes" id="UP000290288"/>
    </source>
</evidence>
<evidence type="ECO:0008006" key="5">
    <source>
        <dbReference type="Google" id="ProtNLM"/>
    </source>
</evidence>
<sequence>MHLMNVYSDDQHRAIKLIADTSESLPQLSYMGGDFNCHSREWDLDVPHHRTVPILLLETAASLGLEYARPSNQGPTYVSRANANTRSVIDLVFVETSETLSAEVRRETDRQGQSDHIPLSATIQLRHMVPKTKGRTLKPFSDEEKEFVADVVLDMGDLLNYRPTSVNEVEFMTSAIADAFSTAWLKHSSEYTVGPNSKEYWNDECTRTLEEYRREMSVENHKAFRSAVKTAKRTFFDERIEEIATTNKRPWDLMDWVKERKNPPCEAIQFNGQPCHELNDLWDALHNTYNAASDRPVDLSMLDDLPDEPERQWPEFSLLELRQALDACSSRSAPGPDHITWRHLKQILALPECAGIITALANGCIAAGHWPKHFKESMSVIIPKPNKPSYSTPKAFRPIVLLNTLGKLIEKMISNRFQHDMIKYDLVDANQMGGVRQRSTEDAGLFLTHLVRAGWAKGLQTSVVAFDVAQFFPSINHQFLLAVLKKQGFHSKVTKFFGSYLVDRFTSYAWNRDTSDRQAGRYLNTTAFTTL</sequence>
<accession>A0A4Q2D5W8</accession>
<dbReference type="Gene3D" id="3.60.10.10">
    <property type="entry name" value="Endonuclease/exonuclease/phosphatase"/>
    <property type="match status" value="1"/>
</dbReference>
<dbReference type="STRING" id="2316362.A0A4Q2D5W8"/>
<dbReference type="GO" id="GO:0003824">
    <property type="term" value="F:catalytic activity"/>
    <property type="evidence" value="ECO:0007669"/>
    <property type="project" value="InterPro"/>
</dbReference>
<dbReference type="InterPro" id="IPR005135">
    <property type="entry name" value="Endo/exonuclease/phosphatase"/>
</dbReference>
<gene>
    <name evidence="3" type="ORF">EST38_g11627</name>
</gene>
<evidence type="ECO:0000259" key="1">
    <source>
        <dbReference type="Pfam" id="PF00078"/>
    </source>
</evidence>
<keyword evidence="4" id="KW-1185">Reference proteome</keyword>
<dbReference type="InterPro" id="IPR000477">
    <property type="entry name" value="RT_dom"/>
</dbReference>
<protein>
    <recommendedName>
        <fullName evidence="5">Reverse transcriptase domain-containing protein</fullName>
    </recommendedName>
</protein>
<organism evidence="3 4">
    <name type="scientific">Candolleomyces aberdarensis</name>
    <dbReference type="NCBI Taxonomy" id="2316362"/>
    <lineage>
        <taxon>Eukaryota</taxon>
        <taxon>Fungi</taxon>
        <taxon>Dikarya</taxon>
        <taxon>Basidiomycota</taxon>
        <taxon>Agaricomycotina</taxon>
        <taxon>Agaricomycetes</taxon>
        <taxon>Agaricomycetidae</taxon>
        <taxon>Agaricales</taxon>
        <taxon>Agaricineae</taxon>
        <taxon>Psathyrellaceae</taxon>
        <taxon>Candolleomyces</taxon>
    </lineage>
</organism>
<dbReference type="Pfam" id="PF14529">
    <property type="entry name" value="Exo_endo_phos_2"/>
    <property type="match status" value="1"/>
</dbReference>
<dbReference type="AlphaFoldDB" id="A0A4Q2D5W8"/>
<dbReference type="OrthoDB" id="412006at2759"/>
<dbReference type="PANTHER" id="PTHR33481:SF1">
    <property type="entry name" value="ENDONUCLEASE_EXONUCLEASE_PHOSPHATASE DOMAIN-CONTAINING PROTEIN-RELATED"/>
    <property type="match status" value="1"/>
</dbReference>
<feature type="domain" description="Reverse transcriptase" evidence="1">
    <location>
        <begin position="382"/>
        <end position="507"/>
    </location>
</feature>
<feature type="domain" description="Endonuclease/exonuclease/phosphatase" evidence="2">
    <location>
        <begin position="2"/>
        <end position="118"/>
    </location>
</feature>
<dbReference type="PANTHER" id="PTHR33481">
    <property type="entry name" value="REVERSE TRANSCRIPTASE"/>
    <property type="match status" value="1"/>
</dbReference>
<reference evidence="3 4" key="1">
    <citation type="submission" date="2019-01" db="EMBL/GenBank/DDBJ databases">
        <title>Draft genome sequence of Psathyrella aberdarensis IHI B618.</title>
        <authorList>
            <person name="Buettner E."/>
            <person name="Kellner H."/>
        </authorList>
    </citation>
    <scope>NUCLEOTIDE SEQUENCE [LARGE SCALE GENOMIC DNA]</scope>
    <source>
        <strain evidence="3 4">IHI B618</strain>
    </source>
</reference>
<dbReference type="SUPFAM" id="SSF56219">
    <property type="entry name" value="DNase I-like"/>
    <property type="match status" value="1"/>
</dbReference>
<dbReference type="InterPro" id="IPR036691">
    <property type="entry name" value="Endo/exonu/phosph_ase_sf"/>
</dbReference>